<reference evidence="3" key="1">
    <citation type="submission" date="2024-02" db="EMBL/GenBank/DDBJ databases">
        <title>Tomenella chthoni gen. nov. sp. nov., a member of the family Jonesiaceae isolated from bat guano.</title>
        <authorList>
            <person name="Miller S.L."/>
            <person name="King J."/>
            <person name="Sankaranarayanan K."/>
            <person name="Lawson P.A."/>
        </authorList>
    </citation>
    <scope>NUCLEOTIDE SEQUENCE</scope>
    <source>
        <strain evidence="3">BS-20</strain>
    </source>
</reference>
<dbReference type="AlphaFoldDB" id="A0AAU7DV83"/>
<dbReference type="InterPro" id="IPR013022">
    <property type="entry name" value="Xyl_isomerase-like_TIM-brl"/>
</dbReference>
<dbReference type="InterPro" id="IPR050312">
    <property type="entry name" value="IolE/XylAMocC-like"/>
</dbReference>
<keyword evidence="1" id="KW-0119">Carbohydrate metabolism</keyword>
<dbReference type="EMBL" id="CP146203">
    <property type="protein sequence ID" value="XBH21165.1"/>
    <property type="molecule type" value="Genomic_DNA"/>
</dbReference>
<feature type="domain" description="Xylose isomerase-like TIM barrel" evidence="2">
    <location>
        <begin position="24"/>
        <end position="258"/>
    </location>
</feature>
<keyword evidence="3" id="KW-0413">Isomerase</keyword>
<evidence type="ECO:0000313" key="3">
    <source>
        <dbReference type="EMBL" id="XBH21165.1"/>
    </source>
</evidence>
<name>A0AAU7DV83_9MICO</name>
<accession>A0AAU7DV83</accession>
<dbReference type="PANTHER" id="PTHR12110">
    <property type="entry name" value="HYDROXYPYRUVATE ISOMERASE"/>
    <property type="match status" value="1"/>
</dbReference>
<protein>
    <submittedName>
        <fullName evidence="3">Sugar phosphate isomerase/epimerase</fullName>
    </submittedName>
</protein>
<dbReference type="GO" id="GO:0016853">
    <property type="term" value="F:isomerase activity"/>
    <property type="evidence" value="ECO:0007669"/>
    <property type="project" value="UniProtKB-KW"/>
</dbReference>
<dbReference type="Pfam" id="PF01261">
    <property type="entry name" value="AP_endonuc_2"/>
    <property type="match status" value="1"/>
</dbReference>
<evidence type="ECO:0000259" key="2">
    <source>
        <dbReference type="Pfam" id="PF01261"/>
    </source>
</evidence>
<dbReference type="InterPro" id="IPR036237">
    <property type="entry name" value="Xyl_isomerase-like_sf"/>
</dbReference>
<sequence>MHDQFINVTLSTASVFPRRCSYAFELASRLGYDGMEVMVWSDGVTQDATRLIELSDKYEIPITSIHSPSLVVSQNVWGVRPATKLERSVELAEQVGASTVVVHPPFTWQPRYAARFAEHVRILSRATGITIAVENMYPWRRKKRDYLAYLPHWDPTDQDYDALTLDLSHASTSCQDSLELTKKFGNRLRHIHLADGTGSTKDEHLVPGVGNQPAREVIEYLYSSGWSGDLAIEIGTRKVDSAAHREEMVKESLDFARAALAGTPTPRMETAHAQMQHHRPTDAWE</sequence>
<organism evidence="3">
    <name type="scientific">Jonesiaceae bacterium BS-20</name>
    <dbReference type="NCBI Taxonomy" id="3120821"/>
    <lineage>
        <taxon>Bacteria</taxon>
        <taxon>Bacillati</taxon>
        <taxon>Actinomycetota</taxon>
        <taxon>Actinomycetes</taxon>
        <taxon>Micrococcales</taxon>
        <taxon>Jonesiaceae</taxon>
    </lineage>
</organism>
<dbReference type="SUPFAM" id="SSF51658">
    <property type="entry name" value="Xylose isomerase-like"/>
    <property type="match status" value="1"/>
</dbReference>
<dbReference type="PANTHER" id="PTHR12110:SF47">
    <property type="match status" value="1"/>
</dbReference>
<gene>
    <name evidence="3" type="ORF">V5R04_13230</name>
</gene>
<dbReference type="Gene3D" id="3.20.20.150">
    <property type="entry name" value="Divalent-metal-dependent TIM barrel enzymes"/>
    <property type="match status" value="1"/>
</dbReference>
<proteinExistence type="predicted"/>
<evidence type="ECO:0000256" key="1">
    <source>
        <dbReference type="ARBA" id="ARBA00023277"/>
    </source>
</evidence>